<dbReference type="AlphaFoldDB" id="A0A2X4X918"/>
<dbReference type="InterPro" id="IPR005131">
    <property type="entry name" value="Ser_deHydtase_bsu"/>
</dbReference>
<dbReference type="GO" id="GO:0051539">
    <property type="term" value="F:4 iron, 4 sulfur cluster binding"/>
    <property type="evidence" value="ECO:0007669"/>
    <property type="project" value="UniProtKB-UniRule"/>
</dbReference>
<dbReference type="InterPro" id="IPR004644">
    <property type="entry name" value="Fe-S_L-Ser_mono"/>
</dbReference>
<name>A0A2X4X918_9GAMM</name>
<gene>
    <name evidence="14" type="primary">sdaA_1</name>
    <name evidence="14" type="ORF">NCTC12151_00647</name>
</gene>
<dbReference type="PANTHER" id="PTHR30182:SF1">
    <property type="entry name" value="L-SERINE DEHYDRATASE 1"/>
    <property type="match status" value="1"/>
</dbReference>
<comment type="catalytic activity">
    <reaction evidence="10 11">
        <text>L-serine = pyruvate + NH4(+)</text>
        <dbReference type="Rhea" id="RHEA:19169"/>
        <dbReference type="ChEBI" id="CHEBI:15361"/>
        <dbReference type="ChEBI" id="CHEBI:28938"/>
        <dbReference type="ChEBI" id="CHEBI:33384"/>
        <dbReference type="EC" id="4.3.1.17"/>
    </reaction>
</comment>
<comment type="cofactor">
    <cofactor evidence="1 11">
        <name>[4Fe-4S] cluster</name>
        <dbReference type="ChEBI" id="CHEBI:49883"/>
    </cofactor>
</comment>
<keyword evidence="8 11" id="KW-0411">Iron-sulfur</keyword>
<proteinExistence type="inferred from homology"/>
<evidence type="ECO:0000256" key="5">
    <source>
        <dbReference type="ARBA" id="ARBA00022485"/>
    </source>
</evidence>
<evidence type="ECO:0000256" key="11">
    <source>
        <dbReference type="RuleBase" id="RU366059"/>
    </source>
</evidence>
<dbReference type="EMBL" id="LS483470">
    <property type="protein sequence ID" value="SQI36195.1"/>
    <property type="molecule type" value="Genomic_DNA"/>
</dbReference>
<protein>
    <recommendedName>
        <fullName evidence="11">L-serine dehydratase</fullName>
        <ecNumber evidence="11">4.3.1.17</ecNumber>
    </recommendedName>
</protein>
<keyword evidence="6 11" id="KW-0479">Metal-binding</keyword>
<reference evidence="14 15" key="1">
    <citation type="submission" date="2018-06" db="EMBL/GenBank/DDBJ databases">
        <authorList>
            <consortium name="Pathogen Informatics"/>
            <person name="Doyle S."/>
        </authorList>
    </citation>
    <scope>NUCLEOTIDE SEQUENCE [LARGE SCALE GENOMIC DNA]</scope>
    <source>
        <strain evidence="14 15">NCTC12151</strain>
    </source>
</reference>
<dbReference type="InterPro" id="IPR029009">
    <property type="entry name" value="ASB_dom_sf"/>
</dbReference>
<evidence type="ECO:0000256" key="6">
    <source>
        <dbReference type="ARBA" id="ARBA00022723"/>
    </source>
</evidence>
<dbReference type="Proteomes" id="UP000249005">
    <property type="component" value="Chromosome 1"/>
</dbReference>
<dbReference type="GO" id="GO:0006094">
    <property type="term" value="P:gluconeogenesis"/>
    <property type="evidence" value="ECO:0007669"/>
    <property type="project" value="UniProtKB-KW"/>
</dbReference>
<dbReference type="InterPro" id="IPR005130">
    <property type="entry name" value="Ser_deHydtase-like_asu"/>
</dbReference>
<dbReference type="Pfam" id="PF03313">
    <property type="entry name" value="SDH_alpha"/>
    <property type="match status" value="1"/>
</dbReference>
<comment type="similarity">
    <text evidence="3 11">Belongs to the iron-sulfur dependent L-serine dehydratase family.</text>
</comment>
<feature type="domain" description="Serine dehydratase-like alpha subunit" evidence="12">
    <location>
        <begin position="185"/>
        <end position="447"/>
    </location>
</feature>
<comment type="pathway">
    <text evidence="2">Carbohydrate biosynthesis; gluconeogenesis.</text>
</comment>
<evidence type="ECO:0000256" key="3">
    <source>
        <dbReference type="ARBA" id="ARBA00008636"/>
    </source>
</evidence>
<dbReference type="GO" id="GO:0003941">
    <property type="term" value="F:L-serine ammonia-lyase activity"/>
    <property type="evidence" value="ECO:0007669"/>
    <property type="project" value="UniProtKB-UniRule"/>
</dbReference>
<evidence type="ECO:0000256" key="2">
    <source>
        <dbReference type="ARBA" id="ARBA00004742"/>
    </source>
</evidence>
<evidence type="ECO:0000256" key="7">
    <source>
        <dbReference type="ARBA" id="ARBA00023004"/>
    </source>
</evidence>
<dbReference type="PANTHER" id="PTHR30182">
    <property type="entry name" value="L-SERINE DEHYDRATASE"/>
    <property type="match status" value="1"/>
</dbReference>
<dbReference type="RefSeq" id="WP_111739271.1">
    <property type="nucleotide sequence ID" value="NZ_LR698987.1"/>
</dbReference>
<accession>A0A2X4X918</accession>
<keyword evidence="4 11" id="KW-0312">Gluconeogenesis</keyword>
<dbReference type="Gene3D" id="3.30.1330.90">
    <property type="entry name" value="D-3-phosphoglycerate dehydrogenase, domain 3"/>
    <property type="match status" value="1"/>
</dbReference>
<evidence type="ECO:0000256" key="10">
    <source>
        <dbReference type="ARBA" id="ARBA00049406"/>
    </source>
</evidence>
<dbReference type="NCBIfam" id="TIGR00720">
    <property type="entry name" value="sda_mono"/>
    <property type="match status" value="1"/>
</dbReference>
<dbReference type="KEGG" id="lri:NCTC12151_00647"/>
<evidence type="ECO:0000256" key="4">
    <source>
        <dbReference type="ARBA" id="ARBA00022432"/>
    </source>
</evidence>
<feature type="domain" description="Serine dehydratase beta chain" evidence="13">
    <location>
        <begin position="3"/>
        <end position="154"/>
    </location>
</feature>
<keyword evidence="5 11" id="KW-0004">4Fe-4S</keyword>
<dbReference type="SUPFAM" id="SSF143548">
    <property type="entry name" value="Serine metabolism enzymes domain"/>
    <property type="match status" value="1"/>
</dbReference>
<keyword evidence="15" id="KW-1185">Reference proteome</keyword>
<dbReference type="GO" id="GO:0046872">
    <property type="term" value="F:metal ion binding"/>
    <property type="evidence" value="ECO:0007669"/>
    <property type="project" value="UniProtKB-KW"/>
</dbReference>
<evidence type="ECO:0000313" key="15">
    <source>
        <dbReference type="Proteomes" id="UP000249005"/>
    </source>
</evidence>
<organism evidence="14 15">
    <name type="scientific">Leminorella richardii</name>
    <dbReference type="NCBI Taxonomy" id="158841"/>
    <lineage>
        <taxon>Bacteria</taxon>
        <taxon>Pseudomonadati</taxon>
        <taxon>Pseudomonadota</taxon>
        <taxon>Gammaproteobacteria</taxon>
        <taxon>Enterobacterales</taxon>
        <taxon>Budviciaceae</taxon>
        <taxon>Leminorella</taxon>
    </lineage>
</organism>
<evidence type="ECO:0000256" key="1">
    <source>
        <dbReference type="ARBA" id="ARBA00001966"/>
    </source>
</evidence>
<keyword evidence="9 11" id="KW-0456">Lyase</keyword>
<dbReference type="GO" id="GO:0009063">
    <property type="term" value="P:amino acid catabolic process"/>
    <property type="evidence" value="ECO:0007669"/>
    <property type="project" value="UniProtKB-ARBA"/>
</dbReference>
<evidence type="ECO:0000256" key="8">
    <source>
        <dbReference type="ARBA" id="ARBA00023014"/>
    </source>
</evidence>
<evidence type="ECO:0000256" key="9">
    <source>
        <dbReference type="ARBA" id="ARBA00023239"/>
    </source>
</evidence>
<dbReference type="FunFam" id="3.30.1330.90:FF:000001">
    <property type="entry name" value="L-serine ammonia-lyase 1"/>
    <property type="match status" value="1"/>
</dbReference>
<keyword evidence="7 11" id="KW-0408">Iron</keyword>
<dbReference type="InterPro" id="IPR051318">
    <property type="entry name" value="Fe-S_L-Ser"/>
</dbReference>
<evidence type="ECO:0000259" key="13">
    <source>
        <dbReference type="Pfam" id="PF03315"/>
    </source>
</evidence>
<dbReference type="Pfam" id="PF03315">
    <property type="entry name" value="SDH_beta"/>
    <property type="match status" value="1"/>
</dbReference>
<sequence>MISVFEIFKIGIGPSSSHTVGPMVAGKRFIEELMSKQLDTLATNLVVDIYGSLSLTGKGHHTDIAIIMGLAGNKPDTVDVDAIPGFIQKVDETGTLPIRCSDGTERHVGLKLNFSDSALPLHENGLTFSAYDKNILLFSKTYYSTGGGFVVDEENFGKQSSSEVEVPYPFYSAKNLLRHCKDNCLSLSAVMMKNEVAMHGREEVERYMAQVWDTMKSAIHRGMNTEGVLPGPLKVPRRASSLHRILHTHDRLSTDPMTAMDWVNMFAMAVSEENAAGGRVVTAPTNGACGIIPAVLAYYDHFIQPVTPEAYTRYFLAAGAVGLLFKMNASISGAEVGCQGEIGVACSMASAGLAELRGGSPEKVCNAAEIGMEHNLGLTCDPVAGQVQVPCIERNAIASVKAINSASMAILRTSEPRVSLDKVIETMYETGKDMNAKYRETSRGGLAIKVALCES</sequence>
<evidence type="ECO:0000313" key="14">
    <source>
        <dbReference type="EMBL" id="SQI36195.1"/>
    </source>
</evidence>
<dbReference type="EC" id="4.3.1.17" evidence="11"/>
<evidence type="ECO:0000259" key="12">
    <source>
        <dbReference type="Pfam" id="PF03313"/>
    </source>
</evidence>
<dbReference type="OrthoDB" id="9805537at2"/>